<dbReference type="SUPFAM" id="SSF46894">
    <property type="entry name" value="C-terminal effector domain of the bipartite response regulators"/>
    <property type="match status" value="1"/>
</dbReference>
<dbReference type="SMART" id="SM01043">
    <property type="entry name" value="BTAD"/>
    <property type="match status" value="1"/>
</dbReference>
<gene>
    <name evidence="8" type="ORF">Vse01_17180</name>
</gene>
<dbReference type="PANTHER" id="PTHR35807">
    <property type="entry name" value="TRANSCRIPTIONAL REGULATOR REDD-RELATED"/>
    <property type="match status" value="1"/>
</dbReference>
<keyword evidence="9" id="KW-1185">Reference proteome</keyword>
<dbReference type="PROSITE" id="PS51755">
    <property type="entry name" value="OMPR_PHOB"/>
    <property type="match status" value="1"/>
</dbReference>
<dbReference type="EMBL" id="BOPD01000010">
    <property type="protein sequence ID" value="GIJ32570.1"/>
    <property type="molecule type" value="Genomic_DNA"/>
</dbReference>
<dbReference type="GO" id="GO:0006355">
    <property type="term" value="P:regulation of DNA-templated transcription"/>
    <property type="evidence" value="ECO:0007669"/>
    <property type="project" value="InterPro"/>
</dbReference>
<accession>A0A9W5XIS2</accession>
<organism evidence="8 9">
    <name type="scientific">Micromonospora sediminimaris</name>
    <dbReference type="NCBI Taxonomy" id="547162"/>
    <lineage>
        <taxon>Bacteria</taxon>
        <taxon>Bacillati</taxon>
        <taxon>Actinomycetota</taxon>
        <taxon>Actinomycetes</taxon>
        <taxon>Micromonosporales</taxon>
        <taxon>Micromonosporaceae</taxon>
        <taxon>Micromonospora</taxon>
    </lineage>
</organism>
<dbReference type="Pfam" id="PF00486">
    <property type="entry name" value="Trans_reg_C"/>
    <property type="match status" value="1"/>
</dbReference>
<dbReference type="Proteomes" id="UP000607311">
    <property type="component" value="Unassembled WGS sequence"/>
</dbReference>
<dbReference type="OrthoDB" id="134712at2"/>
<dbReference type="InterPro" id="IPR041664">
    <property type="entry name" value="AAA_16"/>
</dbReference>
<evidence type="ECO:0000256" key="3">
    <source>
        <dbReference type="ARBA" id="ARBA00023125"/>
    </source>
</evidence>
<dbReference type="Gene3D" id="3.40.50.300">
    <property type="entry name" value="P-loop containing nucleotide triphosphate hydrolases"/>
    <property type="match status" value="1"/>
</dbReference>
<feature type="domain" description="OmpR/PhoB-type" evidence="7">
    <location>
        <begin position="1"/>
        <end position="105"/>
    </location>
</feature>
<dbReference type="SUPFAM" id="SSF48452">
    <property type="entry name" value="TPR-like"/>
    <property type="match status" value="1"/>
</dbReference>
<dbReference type="Gene3D" id="1.25.40.10">
    <property type="entry name" value="Tetratricopeptide repeat domain"/>
    <property type="match status" value="1"/>
</dbReference>
<evidence type="ECO:0000313" key="8">
    <source>
        <dbReference type="EMBL" id="GIJ32570.1"/>
    </source>
</evidence>
<dbReference type="Pfam" id="PF03704">
    <property type="entry name" value="BTAD"/>
    <property type="match status" value="1"/>
</dbReference>
<dbReference type="InterPro" id="IPR011990">
    <property type="entry name" value="TPR-like_helical_dom_sf"/>
</dbReference>
<dbReference type="GO" id="GO:0003677">
    <property type="term" value="F:DNA binding"/>
    <property type="evidence" value="ECO:0007669"/>
    <property type="project" value="UniProtKB-UniRule"/>
</dbReference>
<dbReference type="CDD" id="cd15831">
    <property type="entry name" value="BTAD"/>
    <property type="match status" value="1"/>
</dbReference>
<proteinExistence type="inferred from homology"/>
<dbReference type="GO" id="GO:0000160">
    <property type="term" value="P:phosphorelay signal transduction system"/>
    <property type="evidence" value="ECO:0007669"/>
    <property type="project" value="InterPro"/>
</dbReference>
<comment type="caution">
    <text evidence="8">The sequence shown here is derived from an EMBL/GenBank/DDBJ whole genome shotgun (WGS) entry which is preliminary data.</text>
</comment>
<keyword evidence="4" id="KW-0804">Transcription</keyword>
<keyword evidence="2" id="KW-0805">Transcription regulation</keyword>
<evidence type="ECO:0000256" key="5">
    <source>
        <dbReference type="PROSITE-ProRule" id="PRU01091"/>
    </source>
</evidence>
<evidence type="ECO:0000256" key="6">
    <source>
        <dbReference type="SAM" id="MobiDB-lite"/>
    </source>
</evidence>
<dbReference type="InterPro" id="IPR005158">
    <property type="entry name" value="BTAD"/>
</dbReference>
<dbReference type="InterPro" id="IPR001867">
    <property type="entry name" value="OmpR/PhoB-type_DNA-bd"/>
</dbReference>
<dbReference type="AlphaFoldDB" id="A0A9W5XIS2"/>
<feature type="DNA-binding region" description="OmpR/PhoB-type" evidence="5">
    <location>
        <begin position="1"/>
        <end position="105"/>
    </location>
</feature>
<comment type="similarity">
    <text evidence="1">Belongs to the AfsR/DnrI/RedD regulatory family.</text>
</comment>
<dbReference type="SMART" id="SM00862">
    <property type="entry name" value="Trans_reg_C"/>
    <property type="match status" value="1"/>
</dbReference>
<dbReference type="InterPro" id="IPR036388">
    <property type="entry name" value="WH-like_DNA-bd_sf"/>
</dbReference>
<keyword evidence="3 5" id="KW-0238">DNA-binding</keyword>
<evidence type="ECO:0000313" key="9">
    <source>
        <dbReference type="Proteomes" id="UP000607311"/>
    </source>
</evidence>
<reference evidence="8" key="1">
    <citation type="submission" date="2021-01" db="EMBL/GenBank/DDBJ databases">
        <title>Whole genome shotgun sequence of Verrucosispora sediminis NBRC 107745.</title>
        <authorList>
            <person name="Komaki H."/>
            <person name="Tamura T."/>
        </authorList>
    </citation>
    <scope>NUCLEOTIDE SEQUENCE</scope>
    <source>
        <strain evidence="8">NBRC 107745</strain>
    </source>
</reference>
<dbReference type="Pfam" id="PF13191">
    <property type="entry name" value="AAA_16"/>
    <property type="match status" value="1"/>
</dbReference>
<sequence length="1117" mass="119291">MTRQDTVPAVSFGVLGAVTAWAGGVPVGLKGPRHRAVLARLLIARGRVVPVDQLLADLWHPPAEGSIAAIRTFVADLRRALEPERPARRPARLLITTPPGYALRAPADSVDAWRFEAAVVEAGRLLDQARPEAALTGLDGAFALWRGPAYAGYDGEGWARGEINRLDDLRLLGSQRRAEALMALGRDVEAATVLRGDAEAHPLREDIWRLWAVALYRSGRQGEALAALRRVRDSLVDELGIDPGPRLRQLEADILRQAPHLAPTTPTAPTPAPAAPAAAPASSPEVPVGADGTPPERPDVPPGRRPFIGREPELDRLVRVAADTARDGAPAVALISGDAGAGKTALLDALTRRLAADGWVTAWGSVPEYDGAPTAWPWTQINQTLTARIRPTQPVTPSPPADAGPVPVDGSERSLETLRFRLRREAITLVDTAARQAPVLLVLDDLHRADEGTLDLFTGLFAEPAPASGPVMIIAAYRTSQVGAALTATLARLAPREPARVYLTGLSEVATAELTREVVGFDVDAATLRSIHHRSGGNPFFVRELARLLAAEGPQALARVPAGVRDVIRHRLAQLPEATRTLLRQAAVVGREVDPEVLSASTGEREPVVLDALDQAEQAGFLSAHGTAGQLRFTHILVRDTLYDDLPAARRARWHAAVGEALERLHPHQAAALAHHFTAAGNRATAGRAARYARSAAEQAEARAAPHDAVRLWEQAVTAYDRATDGDVHGRLAAQMGLGRALAVTGRLAQARRHRAAAISTAQRLDDPELLADVLTAFAVPAIWTRNDDEPLSRQVALAVETALAALPPDDRTRRGHLLATLALELRGSTGDRGDRAAREAEDIARQTGDVPLLALALNARYLHTFHRAGLASERARLGVELAEVARSRNLVTFEVLGHLIAMQAYCAVGDLATADARATAAEHLARRYELPLVGLFTRWYAALRLAIEGRPAEAEDAYREADHALPADELPGMAQGLAPLALFCLRLTTGGDPTPGETVRWRGEDWGPHEPWVRPLLLLAAGRRTEAAEALEAVPDSPHDLLREARGCLVARAAVALGDRSRIRATYADLLPADGELAGAGSGVLTLGPVARHLGDLAAALGDHDRAQVHYSSAHG</sequence>
<dbReference type="InterPro" id="IPR051677">
    <property type="entry name" value="AfsR-DnrI-RedD_regulator"/>
</dbReference>
<dbReference type="PANTHER" id="PTHR35807:SF1">
    <property type="entry name" value="TRANSCRIPTIONAL REGULATOR REDD"/>
    <property type="match status" value="1"/>
</dbReference>
<evidence type="ECO:0000256" key="1">
    <source>
        <dbReference type="ARBA" id="ARBA00005820"/>
    </source>
</evidence>
<dbReference type="SUPFAM" id="SSF52540">
    <property type="entry name" value="P-loop containing nucleoside triphosphate hydrolases"/>
    <property type="match status" value="1"/>
</dbReference>
<protein>
    <recommendedName>
        <fullName evidence="7">OmpR/PhoB-type domain-containing protein</fullName>
    </recommendedName>
</protein>
<evidence type="ECO:0000256" key="4">
    <source>
        <dbReference type="ARBA" id="ARBA00023163"/>
    </source>
</evidence>
<dbReference type="InterPro" id="IPR016032">
    <property type="entry name" value="Sig_transdc_resp-reg_C-effctor"/>
</dbReference>
<dbReference type="InterPro" id="IPR003593">
    <property type="entry name" value="AAA+_ATPase"/>
</dbReference>
<name>A0A9W5XIS2_9ACTN</name>
<dbReference type="Gene3D" id="1.10.10.10">
    <property type="entry name" value="Winged helix-like DNA-binding domain superfamily/Winged helix DNA-binding domain"/>
    <property type="match status" value="1"/>
</dbReference>
<evidence type="ECO:0000256" key="2">
    <source>
        <dbReference type="ARBA" id="ARBA00023015"/>
    </source>
</evidence>
<dbReference type="InterPro" id="IPR027417">
    <property type="entry name" value="P-loop_NTPase"/>
</dbReference>
<feature type="region of interest" description="Disordered" evidence="6">
    <location>
        <begin position="391"/>
        <end position="410"/>
    </location>
</feature>
<feature type="region of interest" description="Disordered" evidence="6">
    <location>
        <begin position="261"/>
        <end position="309"/>
    </location>
</feature>
<evidence type="ECO:0000259" key="7">
    <source>
        <dbReference type="PROSITE" id="PS51755"/>
    </source>
</evidence>
<dbReference type="RefSeq" id="WP_093407027.1">
    <property type="nucleotide sequence ID" value="NZ_BOPD01000010.1"/>
</dbReference>
<dbReference type="SMART" id="SM00382">
    <property type="entry name" value="AAA"/>
    <property type="match status" value="1"/>
</dbReference>